<dbReference type="RefSeq" id="WP_171217256.1">
    <property type="nucleotide sequence ID" value="NZ_JABEPP010000001.1"/>
</dbReference>
<protein>
    <submittedName>
        <fullName evidence="9">RsmB/NOP family class I SAM-dependent RNA methyltransferase</fullName>
    </submittedName>
</protein>
<dbReference type="EMBL" id="JABEPP010000001">
    <property type="protein sequence ID" value="NNM71128.1"/>
    <property type="molecule type" value="Genomic_DNA"/>
</dbReference>
<dbReference type="FunFam" id="3.40.50.150:FF:000257">
    <property type="entry name" value="16S rRNA methyltransferase"/>
    <property type="match status" value="1"/>
</dbReference>
<evidence type="ECO:0000256" key="5">
    <source>
        <dbReference type="ARBA" id="ARBA00022884"/>
    </source>
</evidence>
<feature type="binding site" evidence="6">
    <location>
        <begin position="256"/>
        <end position="262"/>
    </location>
    <ligand>
        <name>S-adenosyl-L-methionine</name>
        <dbReference type="ChEBI" id="CHEBI:59789"/>
    </ligand>
</feature>
<sequence>MTRARRSGRSEEGPPAAAEPAGFGARRLALAAVAEVLRSRTGLDEILARSPGADPLARAVAVTTFRRLGTLGRVLNERLAKGLSADERAFALLATGAAQILFLNVPDHAAVDLTVELARSDPKLRHLTGVANAVLRRVAREREAILAEEISPLEDAPVWLAERWTGTYGPERAAAMAAAHRDGAPVDLSAKEDAAGWAERLGGALLPSGSIRLADRTAIPDLPGYAEGAWWVQDAAAALPARLLGAGPGERVADLCAAPGGKTAQLAAAGAVVTAVDRSAARLGRLRQNLDRLRLGAEVVCTDALAFRAEPFDAVLLDAPCTATGTLRRHPDAAWTKQEGDLASLADLQRRLLDHAATLVRPGGRLVYCVCSLEPEEGEQQAAAFLRRHPEFERIPVAPGETGLGQAVVTDEGDLRTLPDAAGLPEAFRRGLDGFFACRVSRKPA</sequence>
<feature type="region of interest" description="Disordered" evidence="7">
    <location>
        <begin position="1"/>
        <end position="20"/>
    </location>
</feature>
<keyword evidence="2 6" id="KW-0489">Methyltransferase</keyword>
<keyword evidence="4 6" id="KW-0949">S-adenosyl-L-methionine</keyword>
<name>A0A849I1B1_9HYPH</name>
<keyword evidence="10" id="KW-1185">Reference proteome</keyword>
<feature type="binding site" evidence="6">
    <location>
        <position position="277"/>
    </location>
    <ligand>
        <name>S-adenosyl-L-methionine</name>
        <dbReference type="ChEBI" id="CHEBI:59789"/>
    </ligand>
</feature>
<keyword evidence="3 6" id="KW-0808">Transferase</keyword>
<evidence type="ECO:0000259" key="8">
    <source>
        <dbReference type="PROSITE" id="PS51686"/>
    </source>
</evidence>
<reference evidence="9 10" key="1">
    <citation type="submission" date="2020-04" db="EMBL/GenBank/DDBJ databases">
        <title>Enterovirga sp. isolate from soil.</title>
        <authorList>
            <person name="Chea S."/>
            <person name="Kim D.-U."/>
        </authorList>
    </citation>
    <scope>NUCLEOTIDE SEQUENCE [LARGE SCALE GENOMIC DNA]</scope>
    <source>
        <strain evidence="9 10">DB1703</strain>
    </source>
</reference>
<gene>
    <name evidence="9" type="ORF">HJG44_01805</name>
</gene>
<dbReference type="InterPro" id="IPR018314">
    <property type="entry name" value="RsmB/NOL1/NOP2-like_CS"/>
</dbReference>
<dbReference type="Gene3D" id="1.10.940.10">
    <property type="entry name" value="NusB-like"/>
    <property type="match status" value="1"/>
</dbReference>
<feature type="active site" description="Nucleophile" evidence="6">
    <location>
        <position position="371"/>
    </location>
</feature>
<dbReference type="Gene3D" id="3.40.50.150">
    <property type="entry name" value="Vaccinia Virus protein VP39"/>
    <property type="match status" value="1"/>
</dbReference>
<evidence type="ECO:0000256" key="1">
    <source>
        <dbReference type="ARBA" id="ARBA00007494"/>
    </source>
</evidence>
<dbReference type="GO" id="GO:0001510">
    <property type="term" value="P:RNA methylation"/>
    <property type="evidence" value="ECO:0007669"/>
    <property type="project" value="InterPro"/>
</dbReference>
<dbReference type="AlphaFoldDB" id="A0A849I1B1"/>
<comment type="caution">
    <text evidence="6">Lacks conserved residue(s) required for the propagation of feature annotation.</text>
</comment>
<dbReference type="InterPro" id="IPR035926">
    <property type="entry name" value="NusB-like_sf"/>
</dbReference>
<dbReference type="PROSITE" id="PS01153">
    <property type="entry name" value="NOL1_NOP2_SUN"/>
    <property type="match status" value="1"/>
</dbReference>
<evidence type="ECO:0000256" key="4">
    <source>
        <dbReference type="ARBA" id="ARBA00022691"/>
    </source>
</evidence>
<dbReference type="InterPro" id="IPR001678">
    <property type="entry name" value="MeTrfase_RsmB-F_NOP2_dom"/>
</dbReference>
<feature type="domain" description="SAM-dependent MTase RsmB/NOP-type" evidence="8">
    <location>
        <begin position="150"/>
        <end position="443"/>
    </location>
</feature>
<accession>A0A849I1B1</accession>
<dbReference type="InterPro" id="IPR029063">
    <property type="entry name" value="SAM-dependent_MTases_sf"/>
</dbReference>
<dbReference type="PANTHER" id="PTHR22807:SF61">
    <property type="entry name" value="NOL1_NOP2_SUN FAMILY PROTEIN _ ANTITERMINATION NUSB DOMAIN-CONTAINING PROTEIN"/>
    <property type="match status" value="1"/>
</dbReference>
<comment type="similarity">
    <text evidence="1 6">Belongs to the class I-like SAM-binding methyltransferase superfamily. RsmB/NOP family.</text>
</comment>
<dbReference type="SUPFAM" id="SSF53335">
    <property type="entry name" value="S-adenosyl-L-methionine-dependent methyltransferases"/>
    <property type="match status" value="1"/>
</dbReference>
<dbReference type="PANTHER" id="PTHR22807">
    <property type="entry name" value="NOP2 YEAST -RELATED NOL1/NOP2/FMU SUN DOMAIN-CONTAINING"/>
    <property type="match status" value="1"/>
</dbReference>
<dbReference type="CDD" id="cd02440">
    <property type="entry name" value="AdoMet_MTases"/>
    <property type="match status" value="1"/>
</dbReference>
<dbReference type="GO" id="GO:0006355">
    <property type="term" value="P:regulation of DNA-templated transcription"/>
    <property type="evidence" value="ECO:0007669"/>
    <property type="project" value="InterPro"/>
</dbReference>
<dbReference type="PRINTS" id="PR02008">
    <property type="entry name" value="RCMTFAMILY"/>
</dbReference>
<dbReference type="GO" id="GO:0003723">
    <property type="term" value="F:RNA binding"/>
    <property type="evidence" value="ECO:0007669"/>
    <property type="project" value="UniProtKB-UniRule"/>
</dbReference>
<feature type="binding site" evidence="6">
    <location>
        <position position="318"/>
    </location>
    <ligand>
        <name>S-adenosyl-L-methionine</name>
        <dbReference type="ChEBI" id="CHEBI:59789"/>
    </ligand>
</feature>
<evidence type="ECO:0000313" key="9">
    <source>
        <dbReference type="EMBL" id="NNM71128.1"/>
    </source>
</evidence>
<dbReference type="Pfam" id="PF01029">
    <property type="entry name" value="NusB"/>
    <property type="match status" value="1"/>
</dbReference>
<dbReference type="SUPFAM" id="SSF48013">
    <property type="entry name" value="NusB-like"/>
    <property type="match status" value="1"/>
</dbReference>
<dbReference type="InterPro" id="IPR049560">
    <property type="entry name" value="MeTrfase_RsmB-F_NOP2_cat"/>
</dbReference>
<dbReference type="Proteomes" id="UP000564885">
    <property type="component" value="Unassembled WGS sequence"/>
</dbReference>
<keyword evidence="5 6" id="KW-0694">RNA-binding</keyword>
<evidence type="ECO:0000313" key="10">
    <source>
        <dbReference type="Proteomes" id="UP000564885"/>
    </source>
</evidence>
<evidence type="ECO:0000256" key="6">
    <source>
        <dbReference type="PROSITE-ProRule" id="PRU01023"/>
    </source>
</evidence>
<dbReference type="GO" id="GO:0008173">
    <property type="term" value="F:RNA methyltransferase activity"/>
    <property type="evidence" value="ECO:0007669"/>
    <property type="project" value="InterPro"/>
</dbReference>
<dbReference type="InterPro" id="IPR023267">
    <property type="entry name" value="RCMT"/>
</dbReference>
<dbReference type="Pfam" id="PF01189">
    <property type="entry name" value="Methyltr_RsmB-F"/>
    <property type="match status" value="1"/>
</dbReference>
<evidence type="ECO:0000256" key="7">
    <source>
        <dbReference type="SAM" id="MobiDB-lite"/>
    </source>
</evidence>
<dbReference type="InterPro" id="IPR006027">
    <property type="entry name" value="NusB_RsmB_TIM44"/>
</dbReference>
<comment type="caution">
    <text evidence="9">The sequence shown here is derived from an EMBL/GenBank/DDBJ whole genome shotgun (WGS) entry which is preliminary data.</text>
</comment>
<organism evidence="9 10">
    <name type="scientific">Enterovirga aerilata</name>
    <dbReference type="NCBI Taxonomy" id="2730920"/>
    <lineage>
        <taxon>Bacteria</taxon>
        <taxon>Pseudomonadati</taxon>
        <taxon>Pseudomonadota</taxon>
        <taxon>Alphaproteobacteria</taxon>
        <taxon>Hyphomicrobiales</taxon>
        <taxon>Methylobacteriaceae</taxon>
        <taxon>Enterovirga</taxon>
    </lineage>
</organism>
<dbReference type="PROSITE" id="PS51686">
    <property type="entry name" value="SAM_MT_RSMB_NOP"/>
    <property type="match status" value="1"/>
</dbReference>
<evidence type="ECO:0000256" key="2">
    <source>
        <dbReference type="ARBA" id="ARBA00022603"/>
    </source>
</evidence>
<proteinExistence type="inferred from homology"/>
<evidence type="ECO:0000256" key="3">
    <source>
        <dbReference type="ARBA" id="ARBA00022679"/>
    </source>
</evidence>